<dbReference type="Proteomes" id="UP000005143">
    <property type="component" value="Unassembled WGS sequence"/>
</dbReference>
<feature type="domain" description="YhcG PDDEXK nuclease" evidence="1">
    <location>
        <begin position="23"/>
        <end position="169"/>
    </location>
</feature>
<dbReference type="Pfam" id="PF06250">
    <property type="entry name" value="YhcG_C"/>
    <property type="match status" value="1"/>
</dbReference>
<comment type="caution">
    <text evidence="2">The sequence shown here is derived from an EMBL/GenBank/DDBJ whole genome shotgun (WGS) entry which is preliminary data.</text>
</comment>
<dbReference type="InterPro" id="IPR011856">
    <property type="entry name" value="tRNA_endonuc-like_dom_sf"/>
</dbReference>
<accession>H0E6R8</accession>
<reference evidence="2 3" key="1">
    <citation type="journal article" date="2013" name="Biodegradation">
        <title>Quantitative proteomic analysis of ibuprofen-degrading Patulibacter sp. strain I11.</title>
        <authorList>
            <person name="Almeida B."/>
            <person name="Kjeldal H."/>
            <person name="Lolas I."/>
            <person name="Knudsen A.D."/>
            <person name="Carvalho G."/>
            <person name="Nielsen K.L."/>
            <person name="Barreto Crespo M.T."/>
            <person name="Stensballe A."/>
            <person name="Nielsen J.L."/>
        </authorList>
    </citation>
    <scope>NUCLEOTIDE SEQUENCE [LARGE SCALE GENOMIC DNA]</scope>
    <source>
        <strain evidence="2 3">I11</strain>
    </source>
</reference>
<keyword evidence="3" id="KW-1185">Reference proteome</keyword>
<evidence type="ECO:0000313" key="3">
    <source>
        <dbReference type="Proteomes" id="UP000005143"/>
    </source>
</evidence>
<dbReference type="EMBL" id="AGUD01000208">
    <property type="protein sequence ID" value="EHN10631.1"/>
    <property type="molecule type" value="Genomic_DNA"/>
</dbReference>
<evidence type="ECO:0000313" key="2">
    <source>
        <dbReference type="EMBL" id="EHN10631.1"/>
    </source>
</evidence>
<dbReference type="AlphaFoldDB" id="H0E6R8"/>
<protein>
    <submittedName>
        <fullName evidence="2">Putative cytoplasmic protein</fullName>
    </submittedName>
</protein>
<name>H0E6R8_9ACTN</name>
<dbReference type="PANTHER" id="PTHR30547">
    <property type="entry name" value="UNCHARACTERIZED PROTEIN YHCG-RELATED"/>
    <property type="match status" value="1"/>
</dbReference>
<dbReference type="PANTHER" id="PTHR30547:SF0">
    <property type="entry name" value="BLR8175 PROTEIN"/>
    <property type="match status" value="1"/>
</dbReference>
<dbReference type="InterPro" id="IPR053148">
    <property type="entry name" value="PD-DEXK-like_domain"/>
</dbReference>
<evidence type="ECO:0000259" key="1">
    <source>
        <dbReference type="Pfam" id="PF06250"/>
    </source>
</evidence>
<organism evidence="2 3">
    <name type="scientific">Patulibacter medicamentivorans</name>
    <dbReference type="NCBI Taxonomy" id="1097667"/>
    <lineage>
        <taxon>Bacteria</taxon>
        <taxon>Bacillati</taxon>
        <taxon>Actinomycetota</taxon>
        <taxon>Thermoleophilia</taxon>
        <taxon>Solirubrobacterales</taxon>
        <taxon>Patulibacteraceae</taxon>
        <taxon>Patulibacter</taxon>
    </lineage>
</organism>
<dbReference type="PATRIC" id="fig|1097667.3.peg.2500"/>
<dbReference type="Gene3D" id="3.40.1350.10">
    <property type="match status" value="1"/>
</dbReference>
<gene>
    <name evidence="2" type="ORF">PAI11_25190</name>
</gene>
<dbReference type="GO" id="GO:0003676">
    <property type="term" value="F:nucleic acid binding"/>
    <property type="evidence" value="ECO:0007669"/>
    <property type="project" value="InterPro"/>
</dbReference>
<dbReference type="InterPro" id="IPR009362">
    <property type="entry name" value="YhcG_C"/>
</dbReference>
<sequence>MGAAVANFPAVLEPADAQRALDATKDPYVFDFLDLRESAHERELEQALIDDIQRFLLELGTGFAFYGRQKALQVGKREFFLDLLFYHHALRRFVVIDLKIGAFEPEHVSKMNLYLNAVDEQFRHGDDQESVGIILCTSRDETVAKLALHRVYAPIAVSTWRTDTPPALPPVDVTDEIPADLGELAQLDDVRSRLVERVARRAAEENG</sequence>
<proteinExistence type="predicted"/>